<dbReference type="GO" id="GO:0000981">
    <property type="term" value="F:DNA-binding transcription factor activity, RNA polymerase II-specific"/>
    <property type="evidence" value="ECO:0007669"/>
    <property type="project" value="TreeGrafter"/>
</dbReference>
<feature type="region of interest" description="Disordered" evidence="7">
    <location>
        <begin position="3443"/>
        <end position="3468"/>
    </location>
</feature>
<feature type="domain" description="C2H2-type" evidence="8">
    <location>
        <begin position="3045"/>
        <end position="3073"/>
    </location>
</feature>
<feature type="compositionally biased region" description="Basic residues" evidence="7">
    <location>
        <begin position="3061"/>
        <end position="3072"/>
    </location>
</feature>
<feature type="compositionally biased region" description="Acidic residues" evidence="7">
    <location>
        <begin position="3362"/>
        <end position="3371"/>
    </location>
</feature>
<evidence type="ECO:0000313" key="10">
    <source>
        <dbReference type="Proteomes" id="UP001233999"/>
    </source>
</evidence>
<feature type="compositionally biased region" description="Polar residues" evidence="7">
    <location>
        <begin position="3073"/>
        <end position="3102"/>
    </location>
</feature>
<feature type="compositionally biased region" description="Basic and acidic residues" evidence="7">
    <location>
        <begin position="1278"/>
        <end position="1288"/>
    </location>
</feature>
<dbReference type="GO" id="GO:0043565">
    <property type="term" value="F:sequence-specific DNA binding"/>
    <property type="evidence" value="ECO:0007669"/>
    <property type="project" value="TreeGrafter"/>
</dbReference>
<feature type="non-terminal residue" evidence="9">
    <location>
        <position position="3468"/>
    </location>
</feature>
<dbReference type="Proteomes" id="UP001233999">
    <property type="component" value="Unassembled WGS sequence"/>
</dbReference>
<sequence length="3468" mass="389230">EVFLPSDTEENCEKKVERSTIDDTLDSVIRNNTVSETKNSIDEILDFVVNDYKDPEKESEKNSNRSSIDETFDFVIKNFKPSFKKRIKIFKLSLKKNEPSLTISKKLVKKGRKTLLGEQKVSRKLTRKSVNVTSETNEKPDEVGKSEQDTGQNPTNKSLKSVKKVQKENPKKLEADSVELNETKIKKSTKLSGKCKMEKNAESKSEISNISKDESCKSTNKKNHKLNKTHVEKTKKINVKDNNNKIIEGTNPVVKKKKKQIQPLSDVKQNINEIDKGKQRILKKNTKVSGSENETKKSKLGLNKQEVGAESVADGITNEVKSTNADEPKLKHVEAGRVLRSSQTSSTKTSELAENVNAQLRARTLRSTSDADNARARKRLPRTEEVTNESIISDSDSGKLRSARETKLRKFSRRIRGDVVREDQHLDPETLFYCRIAGNIRENLLHHLDGKLESEEGGSCDGQKQQKNAAMSDSTMQDDKHHHHHNHHKIPWEKFNFPKNYDGKCKEGSVCLASYIKDLSHLDISTQLTMRQNFQRLSTAPANSCVESKPVVLREDDIVGFSRGLSLNAKLSMEQPRRRSLRSAASKGREVISAMLGGAASTFTASAAMRRWSSADNVAELSGEWVRPRSYICAACGLLFTDLWDLEDHKYNQHPNVWCTHYEFELATLEQSNDHSKMSTRDLCRRFLLVRDSVDTVPLPSLSSEVKCTKCERGFSALPELHRHILECGGDTTWMLLPSPSTSGRRSRKWRPFGSRRRRQQGSHRRGMKRNIPNTPVKQYYRNNKLRASGGDSDSIQRMLANLPPKRATRRVIQFSEDEIKTRSQATIHSVSGVVNTVPHRVLQSDHARKLSRKAVRGQIVRKVVRSKSAPSTKQEEVAVRSPSPVVNIPPVQDSTPKADVPEVTKPPEVSRSRSRKKSVVEAPKPAVDEFDVDISNVGNAETSNILAAMRIAMLEGVITEKTPTKKRKPDEPVSVKKKAKLVQGNLEEQFLRNKGYTHPDEVSSEPIICKGCGKQFDNGSAEVRHRKTCIYLQTGEESNEMSPSDKIKKHNLTDGSDKVVVRSISASPVRNRKKKLEKKEELNDKKRSSSLGNVDDKKRRVIKRKNTLKQKEVNISPIASDIDDKMPELQKEEPLQTPSPKLGEDLCDIPILSPVGCDLPAEEPDDKQPTSQEEKPVKGNKKTKKLLVDSEDEDVPLIKKLGQQKESDNSNISQVPKTSSKKSRDISQVAKASSKKSRNSDMKTEKQVCRQESTIDEIILGEKSPSEEVILSSEKSTQQKELSKNEEVENCKTSLVPSVEKVIGQKVAEEIIVDKSQNKHSAALVEKLSRRKNLMSSKDTTLRKNSTKNHVTLKEKITHNEEIDSLLQKNVESEDSTNSEQVGLDLKSLNNDNLPSVENKDFSSNEEIGVKKSLMKESVPSAEKIIQRKDSSSDDDIPLAKRIVNRKQNSNVTNIEDTVSNQSVGEDNICSVEKQLSSDICMVSDVSYSKINSDGIVKVDKLESCSKEKKIDVDPKEDKINHKQMCSENLSLQLKQASKCNRKKLLPKQISTDVTSEVSDLVEVIYEGTPDVSEGQEEKREQNTTIIKPRRNIFPRKQKRKSIRRRNSIPSWDRRKKPMNRLQICSTEDSIYQKSTKEELTVEDNKIINDADKIQDTIEVTNRIPDSIDEITGKNDCIDEEIKTKTNSIVEEIISETQSPIDDEITNRTKNLIFEEISDKITKSVIEIMDKTKDSVEEITSKSNDYIVEEITTKTTSIVEETTSNAKDTIVEEITEAIIVEEINNKIDSCVDTDEDSNDDLLPISKLKEVIQKKTASSDDDTKFEVENVKNLNIEEKNHRNIDNLKNSRKLCQNIGEMDDKQAKKRVRQTALKFQEQKRRGRSKHMSTPDTTMQLSYSQKMHIENSINVDGNRLSHEEMSDNSSRNILGQAKNKTDVLMKNILKKDELQTEKIIESFLENDANNGDNCLQISELVENLEKELEENEVLITGELEQDEMSIKEVDLILGKRKKKKRKRESFQPKEHMTITKKKGLKHVIKKQSSGKTNLLDTSNFNQEHTVMPCNILESVGDQLITSFVESTNKCDFPSDSDQLMSVAEDTNISVCEETSNLIGGEENITDVLSAVIGGENGGERDSIDLLIEKEKDLGEVAKEELLRQARRTRCNTSYEELYTWSDVTTETEDSSQDLPDPSIMTTLEGEATYEELAAMLASGEHLFPSVYRRRRKKKLRNNSRQYRNGQLRRRRRKKQKMKAKLLKKAKRMNEFIVTDIETGQEESQDSCESATPQVEVNGDNADSGRKKKINVKRKTLYCEVCDKNYSTSYNLMKHKESLTHKKQLQSGQNINSLVQNAEDSSIILILLFFKNIEKINSSILLDTDPSVENIEKINPSVLQDTNPSIKDIEKTNSSILENIEESSILQNIEDSSILQDIDSSVLQNIEKINPSILQDTDSPILQNIEETNPSVPQNIEGTSVLQNTENSSSFENIQNISDFQNIEKFITLENIENSSVLQNIKEPQLLTKDSTVLQNIENRLSLQNNENSTALQNAENSSILQHTGNSSCLQNVENPSVLQNIEGTSVLQNIENSSILQSNENSSGLQNTAANFDQNTEDSLTLQNIENSSVLQSIEDSLQNIEEASSSKEKTCERGQWGDWSQQNWPCEQDNGNQWLYGNQWNWGRDMTWNADSSQDDGTFFHSSNASLGSILDSVNQILDNERSADGNEYQPYMDLLQPETCEDSSGGLRELQQAMGATDEEMAMLQQLGEGNWPLEDADIMDLDNQKSATSTEAEQVPSTSGDVQAKQIGTSTSSAKETKYVFVSTYVGIQVVTISLGPQDSRVVVGRGGLRNQDFLLAHYESKDMVCPVCSRRFLGLSALRGHLNNAHNSSTRHRTQSDVHIPRKFLETVRPEGGKNRARYVCEVCRELLPDENSLGVHVEVAHADRNKPVEQNKSEGLGQSSTSSSGGDEGLRSHMTSALGGLLTRALNNFLGKNRSQPSPPISQTSSPAAKPVGQVQQPTVAKLLSGSLKMAARRNSSSPAEEQQYSCVDCDVRFSSESNRNRHIAKAHRSGQNRRLSTDSLGEQTTENSQPETVNSSPSETVAEQPEFTKKPEPAPVEEPPPEKRTRTKIDIIANVDNLNEDSIKAKAVAALKALNSKDRRTRNGFSGNNGPVLWTGVSRNKSRSNNSEERFRFPSVRKTPPSVNRFASLAEKKKNRVVGSSSHELTARAKENIEEELDKSTSVTNVNIPISYDVYEFQDEVEQVKPLGEYGLRGGAPAKPGGSDQRDEAPQDSYSMENISDSADAGINDAVSRISEEESSEEPISEKVVKNTVASRSKPKHTVKKRLLSRKKRWHRIIVDSGEETSDAEMLETRKEEGRGVKRRHTVPSGVKVEDRQRGKKTKSKQPSRGNQKRTTKTDLLMSVFAKSRQRTAGVPLFSSSYKNYESESDSSSLAANLGVSSDDAAV</sequence>
<feature type="compositionally biased region" description="Basic residues" evidence="7">
    <location>
        <begin position="1100"/>
        <end position="1109"/>
    </location>
</feature>
<dbReference type="InterPro" id="IPR013087">
    <property type="entry name" value="Znf_C2H2_type"/>
</dbReference>
<keyword evidence="2" id="KW-0677">Repeat</keyword>
<feature type="region of interest" description="Disordered" evidence="7">
    <location>
        <begin position="3270"/>
        <end position="3427"/>
    </location>
</feature>
<feature type="compositionally biased region" description="Basic residues" evidence="7">
    <location>
        <begin position="2223"/>
        <end position="2232"/>
    </location>
</feature>
<feature type="compositionally biased region" description="Basic and acidic residues" evidence="7">
    <location>
        <begin position="1078"/>
        <end position="1088"/>
    </location>
</feature>
<feature type="region of interest" description="Disordered" evidence="7">
    <location>
        <begin position="867"/>
        <end position="923"/>
    </location>
</feature>
<keyword evidence="3 5" id="KW-0863">Zinc-finger</keyword>
<feature type="region of interest" description="Disordered" evidence="7">
    <location>
        <begin position="2277"/>
        <end position="2297"/>
    </location>
</feature>
<feature type="compositionally biased region" description="Basic and acidic residues" evidence="7">
    <location>
        <begin position="136"/>
        <end position="148"/>
    </location>
</feature>
<dbReference type="GO" id="GO:0008270">
    <property type="term" value="F:zinc ion binding"/>
    <property type="evidence" value="ECO:0007669"/>
    <property type="project" value="UniProtKB-KW"/>
</dbReference>
<feature type="compositionally biased region" description="Low complexity" evidence="7">
    <location>
        <begin position="2953"/>
        <end position="2965"/>
    </location>
</feature>
<evidence type="ECO:0000256" key="3">
    <source>
        <dbReference type="ARBA" id="ARBA00022771"/>
    </source>
</evidence>
<feature type="domain" description="C2H2-type" evidence="8">
    <location>
        <begin position="2311"/>
        <end position="2340"/>
    </location>
</feature>
<dbReference type="InterPro" id="IPR036236">
    <property type="entry name" value="Znf_C2H2_sf"/>
</dbReference>
<evidence type="ECO:0000256" key="6">
    <source>
        <dbReference type="SAM" id="Coils"/>
    </source>
</evidence>
<feature type="coiled-coil region" evidence="6">
    <location>
        <begin position="1969"/>
        <end position="1996"/>
    </location>
</feature>
<keyword evidence="6" id="KW-0175">Coiled coil</keyword>
<feature type="compositionally biased region" description="Polar residues" evidence="7">
    <location>
        <begin position="1210"/>
        <end position="1219"/>
    </location>
</feature>
<feature type="compositionally biased region" description="Polar residues" evidence="7">
    <location>
        <begin position="3293"/>
        <end position="3302"/>
    </location>
</feature>
<feature type="region of interest" description="Disordered" evidence="7">
    <location>
        <begin position="3060"/>
        <end position="3129"/>
    </location>
</feature>
<dbReference type="EMBL" id="JASPKZ010003829">
    <property type="protein sequence ID" value="KAJ9592589.1"/>
    <property type="molecule type" value="Genomic_DNA"/>
</dbReference>
<evidence type="ECO:0000256" key="2">
    <source>
        <dbReference type="ARBA" id="ARBA00022737"/>
    </source>
</evidence>
<dbReference type="SUPFAM" id="SSF57667">
    <property type="entry name" value="beta-beta-alpha zinc fingers"/>
    <property type="match status" value="1"/>
</dbReference>
<feature type="domain" description="C2H2-type" evidence="8">
    <location>
        <begin position="2862"/>
        <end position="2890"/>
    </location>
</feature>
<dbReference type="PROSITE" id="PS00028">
    <property type="entry name" value="ZINC_FINGER_C2H2_1"/>
    <property type="match status" value="5"/>
</dbReference>
<keyword evidence="4" id="KW-0862">Zinc</keyword>
<dbReference type="PANTHER" id="PTHR24408">
    <property type="entry name" value="ZINC FINGER PROTEIN"/>
    <property type="match status" value="1"/>
</dbReference>
<keyword evidence="1" id="KW-0479">Metal-binding</keyword>
<reference evidence="9" key="2">
    <citation type="submission" date="2023-05" db="EMBL/GenBank/DDBJ databases">
        <authorList>
            <person name="Fouks B."/>
        </authorList>
    </citation>
    <scope>NUCLEOTIDE SEQUENCE</scope>
    <source>
        <strain evidence="9">Stay&amp;Tobe</strain>
        <tissue evidence="9">Testes</tissue>
    </source>
</reference>
<evidence type="ECO:0000259" key="8">
    <source>
        <dbReference type="PROSITE" id="PS50157"/>
    </source>
</evidence>
<comment type="caution">
    <text evidence="9">The sequence shown here is derived from an EMBL/GenBank/DDBJ whole genome shotgun (WGS) entry which is preliminary data.</text>
</comment>
<evidence type="ECO:0000313" key="9">
    <source>
        <dbReference type="EMBL" id="KAJ9592589.1"/>
    </source>
</evidence>
<evidence type="ECO:0000256" key="5">
    <source>
        <dbReference type="PROSITE-ProRule" id="PRU00042"/>
    </source>
</evidence>
<feature type="domain" description="C2H2-type" evidence="8">
    <location>
        <begin position="1008"/>
        <end position="1039"/>
    </location>
</feature>
<feature type="compositionally biased region" description="Basic and acidic residues" evidence="7">
    <location>
        <begin position="1123"/>
        <end position="1135"/>
    </location>
</feature>
<feature type="compositionally biased region" description="Polar residues" evidence="7">
    <location>
        <begin position="149"/>
        <end position="159"/>
    </location>
</feature>
<feature type="compositionally biased region" description="Basic and acidic residues" evidence="7">
    <location>
        <begin position="1239"/>
        <end position="1250"/>
    </location>
</feature>
<feature type="region of interest" description="Disordered" evidence="7">
    <location>
        <begin position="1062"/>
        <end position="1288"/>
    </location>
</feature>
<feature type="region of interest" description="Disordered" evidence="7">
    <location>
        <begin position="2783"/>
        <end position="2804"/>
    </location>
</feature>
<proteinExistence type="predicted"/>
<accession>A0AAD8EJU3</accession>
<feature type="compositionally biased region" description="Basic and acidic residues" evidence="7">
    <location>
        <begin position="3372"/>
        <end position="3381"/>
    </location>
</feature>
<dbReference type="PANTHER" id="PTHR24408:SF58">
    <property type="entry name" value="TRANSCRIPTION FACTOR (TFIIIA), PUTATIVE (AFU_ORTHOLOGUE AFUA_1G05150)-RELATED"/>
    <property type="match status" value="1"/>
</dbReference>
<feature type="compositionally biased region" description="Polar residues" evidence="7">
    <location>
        <begin position="3443"/>
        <end position="3456"/>
    </location>
</feature>
<dbReference type="GO" id="GO:0005634">
    <property type="term" value="C:nucleus"/>
    <property type="evidence" value="ECO:0007669"/>
    <property type="project" value="TreeGrafter"/>
</dbReference>
<feature type="region of interest" description="Disordered" evidence="7">
    <location>
        <begin position="454"/>
        <end position="491"/>
    </location>
</feature>
<keyword evidence="10" id="KW-1185">Reference proteome</keyword>
<reference evidence="9" key="1">
    <citation type="journal article" date="2023" name="IScience">
        <title>Live-bearing cockroach genome reveals convergent evolutionary mechanisms linked to viviparity in insects and beyond.</title>
        <authorList>
            <person name="Fouks B."/>
            <person name="Harrison M.C."/>
            <person name="Mikhailova A.A."/>
            <person name="Marchal E."/>
            <person name="English S."/>
            <person name="Carruthers M."/>
            <person name="Jennings E.C."/>
            <person name="Chiamaka E.L."/>
            <person name="Frigard R.A."/>
            <person name="Pippel M."/>
            <person name="Attardo G.M."/>
            <person name="Benoit J.B."/>
            <person name="Bornberg-Bauer E."/>
            <person name="Tobe S.S."/>
        </authorList>
    </citation>
    <scope>NUCLEOTIDE SEQUENCE</scope>
    <source>
        <strain evidence="9">Stay&amp;Tobe</strain>
    </source>
</reference>
<feature type="region of interest" description="Disordered" evidence="7">
    <location>
        <begin position="118"/>
        <end position="175"/>
    </location>
</feature>
<evidence type="ECO:0000256" key="4">
    <source>
        <dbReference type="ARBA" id="ARBA00022833"/>
    </source>
</evidence>
<feature type="compositionally biased region" description="Basic residues" evidence="7">
    <location>
        <begin position="2241"/>
        <end position="2251"/>
    </location>
</feature>
<feature type="compositionally biased region" description="Basic residues" evidence="7">
    <location>
        <begin position="3338"/>
        <end position="3357"/>
    </location>
</feature>
<gene>
    <name evidence="9" type="ORF">L9F63_015727</name>
</gene>
<organism evidence="9 10">
    <name type="scientific">Diploptera punctata</name>
    <name type="common">Pacific beetle cockroach</name>
    <dbReference type="NCBI Taxonomy" id="6984"/>
    <lineage>
        <taxon>Eukaryota</taxon>
        <taxon>Metazoa</taxon>
        <taxon>Ecdysozoa</taxon>
        <taxon>Arthropoda</taxon>
        <taxon>Hexapoda</taxon>
        <taxon>Insecta</taxon>
        <taxon>Pterygota</taxon>
        <taxon>Neoptera</taxon>
        <taxon>Polyneoptera</taxon>
        <taxon>Dictyoptera</taxon>
        <taxon>Blattodea</taxon>
        <taxon>Blaberoidea</taxon>
        <taxon>Blaberidae</taxon>
        <taxon>Diplopterinae</taxon>
        <taxon>Diploptera</taxon>
    </lineage>
</organism>
<dbReference type="PROSITE" id="PS50157">
    <property type="entry name" value="ZINC_FINGER_C2H2_2"/>
    <property type="match status" value="4"/>
</dbReference>
<name>A0AAD8EJU3_DIPPU</name>
<feature type="compositionally biased region" description="Basic residues" evidence="7">
    <location>
        <begin position="745"/>
        <end position="769"/>
    </location>
</feature>
<protein>
    <recommendedName>
        <fullName evidence="8">C2H2-type domain-containing protein</fullName>
    </recommendedName>
</protein>
<feature type="region of interest" description="Disordered" evidence="7">
    <location>
        <begin position="2990"/>
        <end position="3016"/>
    </location>
</feature>
<evidence type="ECO:0000256" key="7">
    <source>
        <dbReference type="SAM" id="MobiDB-lite"/>
    </source>
</evidence>
<feature type="region of interest" description="Disordered" evidence="7">
    <location>
        <begin position="2940"/>
        <end position="2973"/>
    </location>
</feature>
<feature type="region of interest" description="Disordered" evidence="7">
    <location>
        <begin position="3162"/>
        <end position="3197"/>
    </location>
</feature>
<feature type="region of interest" description="Disordered" evidence="7">
    <location>
        <begin position="2223"/>
        <end position="2251"/>
    </location>
</feature>
<feature type="compositionally biased region" description="Basic and acidic residues" evidence="7">
    <location>
        <begin position="2940"/>
        <end position="2952"/>
    </location>
</feature>
<feature type="region of interest" description="Disordered" evidence="7">
    <location>
        <begin position="364"/>
        <end position="393"/>
    </location>
</feature>
<feature type="compositionally biased region" description="Basic and acidic residues" evidence="7">
    <location>
        <begin position="165"/>
        <end position="175"/>
    </location>
</feature>
<feature type="compositionally biased region" description="Polar residues" evidence="7">
    <location>
        <begin position="462"/>
        <end position="475"/>
    </location>
</feature>
<feature type="region of interest" description="Disordered" evidence="7">
    <location>
        <begin position="737"/>
        <end position="775"/>
    </location>
</feature>
<evidence type="ECO:0000256" key="1">
    <source>
        <dbReference type="ARBA" id="ARBA00022723"/>
    </source>
</evidence>
<feature type="compositionally biased region" description="Basic and acidic residues" evidence="7">
    <location>
        <begin position="1167"/>
        <end position="1178"/>
    </location>
</feature>
<feature type="compositionally biased region" description="Basic residues" evidence="7">
    <location>
        <begin position="3399"/>
        <end position="3416"/>
    </location>
</feature>
<dbReference type="SMART" id="SM00355">
    <property type="entry name" value="ZnF_C2H2"/>
    <property type="match status" value="6"/>
</dbReference>